<evidence type="ECO:0000313" key="2">
    <source>
        <dbReference type="EMBL" id="VCX30586.1"/>
    </source>
</evidence>
<dbReference type="AlphaFoldDB" id="A0A9X9Q5G9"/>
<reference evidence="2 3" key="1">
    <citation type="submission" date="2018-10" db="EMBL/GenBank/DDBJ databases">
        <authorList>
            <person name="Ekblom R."/>
            <person name="Jareborg N."/>
        </authorList>
    </citation>
    <scope>NUCLEOTIDE SEQUENCE [LARGE SCALE GENOMIC DNA]</scope>
    <source>
        <tissue evidence="2">Muscle</tissue>
    </source>
</reference>
<dbReference type="EMBL" id="CYRY02038555">
    <property type="protein sequence ID" value="VCX30586.1"/>
    <property type="molecule type" value="Genomic_DNA"/>
</dbReference>
<proteinExistence type="predicted"/>
<gene>
    <name evidence="2" type="ORF">BN2614_LOCUS3</name>
</gene>
<protein>
    <submittedName>
        <fullName evidence="2">Uncharacterized protein</fullName>
    </submittedName>
</protein>
<feature type="region of interest" description="Disordered" evidence="1">
    <location>
        <begin position="1"/>
        <end position="36"/>
    </location>
</feature>
<evidence type="ECO:0000313" key="3">
    <source>
        <dbReference type="Proteomes" id="UP000269945"/>
    </source>
</evidence>
<feature type="compositionally biased region" description="Basic and acidic residues" evidence="1">
    <location>
        <begin position="27"/>
        <end position="36"/>
    </location>
</feature>
<evidence type="ECO:0000256" key="1">
    <source>
        <dbReference type="SAM" id="MobiDB-lite"/>
    </source>
</evidence>
<name>A0A9X9Q5G9_GULGU</name>
<keyword evidence="3" id="KW-1185">Reference proteome</keyword>
<accession>A0A9X9Q5G9</accession>
<comment type="caution">
    <text evidence="2">The sequence shown here is derived from an EMBL/GenBank/DDBJ whole genome shotgun (WGS) entry which is preliminary data.</text>
</comment>
<dbReference type="Proteomes" id="UP000269945">
    <property type="component" value="Unassembled WGS sequence"/>
</dbReference>
<sequence>MVHTPEKNGPGLMVTEVMETNQNKQTPEGHREQYQD</sequence>
<organism evidence="2 3">
    <name type="scientific">Gulo gulo</name>
    <name type="common">Wolverine</name>
    <name type="synonym">Gluton</name>
    <dbReference type="NCBI Taxonomy" id="48420"/>
    <lineage>
        <taxon>Eukaryota</taxon>
        <taxon>Metazoa</taxon>
        <taxon>Chordata</taxon>
        <taxon>Craniata</taxon>
        <taxon>Vertebrata</taxon>
        <taxon>Euteleostomi</taxon>
        <taxon>Mammalia</taxon>
        <taxon>Eutheria</taxon>
        <taxon>Laurasiatheria</taxon>
        <taxon>Carnivora</taxon>
        <taxon>Caniformia</taxon>
        <taxon>Musteloidea</taxon>
        <taxon>Mustelidae</taxon>
        <taxon>Guloninae</taxon>
        <taxon>Gulo</taxon>
    </lineage>
</organism>